<dbReference type="PANTHER" id="PTHR37542:SF3">
    <property type="entry name" value="PRION-INHIBITION AND PROPAGATION HELO DOMAIN-CONTAINING PROTEIN"/>
    <property type="match status" value="1"/>
</dbReference>
<evidence type="ECO:0000313" key="3">
    <source>
        <dbReference type="EMBL" id="KAF4333465.1"/>
    </source>
</evidence>
<dbReference type="Gene3D" id="1.20.120.1020">
    <property type="entry name" value="Prion-inhibition and propagation, HeLo domain"/>
    <property type="match status" value="1"/>
</dbReference>
<dbReference type="PANTHER" id="PTHR37542">
    <property type="entry name" value="HELO DOMAIN-CONTAINING PROTEIN-RELATED"/>
    <property type="match status" value="1"/>
</dbReference>
<evidence type="ECO:0000259" key="2">
    <source>
        <dbReference type="Pfam" id="PF14479"/>
    </source>
</evidence>
<comment type="caution">
    <text evidence="3">The sequence shown here is derived from an EMBL/GenBank/DDBJ whole genome shotgun (WGS) entry which is preliminary data.</text>
</comment>
<proteinExistence type="predicted"/>
<dbReference type="OrthoDB" id="20872at2759"/>
<gene>
    <name evidence="3" type="ORF">FBEOM_12726</name>
</gene>
<dbReference type="Pfam" id="PF14479">
    <property type="entry name" value="HeLo"/>
    <property type="match status" value="1"/>
</dbReference>
<dbReference type="Proteomes" id="UP000730481">
    <property type="component" value="Unassembled WGS sequence"/>
</dbReference>
<dbReference type="InterPro" id="IPR038305">
    <property type="entry name" value="HeLo_sf"/>
</dbReference>
<dbReference type="EMBL" id="PVQB02000834">
    <property type="protein sequence ID" value="KAF4333465.1"/>
    <property type="molecule type" value="Genomic_DNA"/>
</dbReference>
<dbReference type="AlphaFoldDB" id="A0A9P5A721"/>
<organism evidence="3 4">
    <name type="scientific">Fusarium beomiforme</name>
    <dbReference type="NCBI Taxonomy" id="44412"/>
    <lineage>
        <taxon>Eukaryota</taxon>
        <taxon>Fungi</taxon>
        <taxon>Dikarya</taxon>
        <taxon>Ascomycota</taxon>
        <taxon>Pezizomycotina</taxon>
        <taxon>Sordariomycetes</taxon>
        <taxon>Hypocreomycetidae</taxon>
        <taxon>Hypocreales</taxon>
        <taxon>Nectriaceae</taxon>
        <taxon>Fusarium</taxon>
        <taxon>Fusarium burgessii species complex</taxon>
    </lineage>
</organism>
<sequence>MAEVFGVVAGAISIAALFNNCIDCFDYIQIARDFGQDFPTYQLRLDIAKCRLTRWGAAIDINNDPRFASVDPTVSLAQDTLRAIVERLETAYKASLLYQMTSKEHDMTIGTEKDLDIVSKRLHNRFRGLTAQRINRVGLIKKAYWAVYDKKNMGKMIDDIFELMNDLEKVFPATNQATNQVVQMEVDEVDDQQELKMIQDAAKDLDPILEDTTKCRLQEIAGKNTAGRIVGPGHVSIGHTFVKESFVSSNGFRDNTVNHVEEIRGVETTRVNIGNTYGGKGFWD</sequence>
<protein>
    <submittedName>
        <fullName evidence="3">HETS protein</fullName>
    </submittedName>
</protein>
<evidence type="ECO:0000259" key="1">
    <source>
        <dbReference type="Pfam" id="PF11558"/>
    </source>
</evidence>
<feature type="domain" description="Het-s prion-forming" evidence="1">
    <location>
        <begin position="217"/>
        <end position="278"/>
    </location>
</feature>
<reference evidence="3" key="1">
    <citation type="journal article" date="2017" name="Mycologia">
        <title>Fusarium algeriense, sp. nov., a novel toxigenic crown rot pathogen of durum wheat from Algeria is nested in the Fusarium burgessii species complex.</title>
        <authorList>
            <person name="Laraba I."/>
            <person name="Keddad A."/>
            <person name="Boureghda H."/>
            <person name="Abdallah N."/>
            <person name="Vaughan M.M."/>
            <person name="Proctor R.H."/>
            <person name="Busman M."/>
            <person name="O'Donnell K."/>
        </authorList>
    </citation>
    <scope>NUCLEOTIDE SEQUENCE</scope>
    <source>
        <strain evidence="3">NRRL 25174</strain>
    </source>
</reference>
<dbReference type="InterPro" id="IPR029498">
    <property type="entry name" value="HeLo_dom"/>
</dbReference>
<keyword evidence="4" id="KW-1185">Reference proteome</keyword>
<feature type="domain" description="Prion-inhibition and propagation HeLo" evidence="2">
    <location>
        <begin position="6"/>
        <end position="198"/>
    </location>
</feature>
<accession>A0A9P5A721</accession>
<name>A0A9P5A721_9HYPO</name>
<reference evidence="3" key="2">
    <citation type="submission" date="2020-02" db="EMBL/GenBank/DDBJ databases">
        <title>Identification and distribution of gene clusters putatively required for synthesis of sphingolipid metabolism inhibitors in phylogenetically diverse species of the filamentous fungus Fusarium.</title>
        <authorList>
            <person name="Kim H.-S."/>
            <person name="Busman M."/>
            <person name="Brown D.W."/>
            <person name="Divon H."/>
            <person name="Uhlig S."/>
            <person name="Proctor R.H."/>
        </authorList>
    </citation>
    <scope>NUCLEOTIDE SEQUENCE</scope>
    <source>
        <strain evidence="3">NRRL 25174</strain>
    </source>
</reference>
<dbReference type="Pfam" id="PF11558">
    <property type="entry name" value="HET-s_218-289"/>
    <property type="match status" value="1"/>
</dbReference>
<evidence type="ECO:0000313" key="4">
    <source>
        <dbReference type="Proteomes" id="UP000730481"/>
    </source>
</evidence>
<dbReference type="InterPro" id="IPR021084">
    <property type="entry name" value="Het-s_prion_dom"/>
</dbReference>